<dbReference type="Gene3D" id="3.30.200.20">
    <property type="entry name" value="Phosphorylase Kinase, domain 1"/>
    <property type="match status" value="1"/>
</dbReference>
<dbReference type="PRINTS" id="PR00103">
    <property type="entry name" value="CAMPKINASE"/>
</dbReference>
<keyword evidence="7 13" id="KW-0547">Nucleotide-binding</keyword>
<evidence type="ECO:0000256" key="12">
    <source>
        <dbReference type="ARBA" id="ARBA00024113"/>
    </source>
</evidence>
<sequence>MAIYFVKQGNLSVVAGALIDRKGKLKSGSVLARLGPGDSFGANTVLNGKAWTSTVIADTQCELRSLSVEHLRDSLGEFLSERLELNFIVVALRKSAVMSQFSSTQRASILEAMSTQSFTAGEVLEVELRFAVVVDGEISGTHNGQAVRISRGQWFEEDALLQTRRDSQFNTSRQDNTQHLVAGETGARVAVLTKDVMVMLLNDMGITAIGSAKEASDYTQKMLLLGKVPLFRHISHDQLHHLIDSMVLQRYEKDAHVIVQGEMGSSFYIISYGTVEVFIDGKSVRNIGKTAYFGERALLFDEPRTATIRVTSSFAELWSIEKARLCQVLTEPLQEEFERRIKLQDTNIKAADLHGVKIIGNGTTGVVSLVKHRRSGMRYALKRVQIRAGRKPDETAREIDILGSNDHPFVITLVKTFETKAAIYILTELITGGELHAAMRQLETVMSRAQARFYIASLVLVLESLHDRNIVYRDLKPENVMLDANGYLRVIDFGISKRLDEDNGRTFTMIGTPHYMAPEVMLQAGYGLEVDLWSLGIMVYEFVCGCLPFGHELETPDEVCHAVLNEHLSFPREYRDLVGKDLMGELLSRRPQQRIGMGITGYSDLKKHAFFKETSMGQSDVFQKILGRELKAPLIPMGEQYAEDDPTAKVILPCDDDA</sequence>
<evidence type="ECO:0000259" key="15">
    <source>
        <dbReference type="PROSITE" id="PS50042"/>
    </source>
</evidence>
<evidence type="ECO:0000256" key="9">
    <source>
        <dbReference type="ARBA" id="ARBA00022840"/>
    </source>
</evidence>
<dbReference type="PROSITE" id="PS50011">
    <property type="entry name" value="PROTEIN_KINASE_DOM"/>
    <property type="match status" value="1"/>
</dbReference>
<dbReference type="PROSITE" id="PS00107">
    <property type="entry name" value="PROTEIN_KINASE_ATP"/>
    <property type="match status" value="1"/>
</dbReference>
<accession>A0A7S1AF06</accession>
<dbReference type="InterPro" id="IPR000719">
    <property type="entry name" value="Prot_kinase_dom"/>
</dbReference>
<proteinExistence type="predicted"/>
<evidence type="ECO:0000313" key="16">
    <source>
        <dbReference type="EMBL" id="CAD8852102.1"/>
    </source>
</evidence>
<dbReference type="PANTHER" id="PTHR24353:SF37">
    <property type="entry name" value="CAMP-DEPENDENT PROTEIN KINASE CATALYTIC SUBUNIT PRKX"/>
    <property type="match status" value="1"/>
</dbReference>
<dbReference type="EMBL" id="HBFQ01037443">
    <property type="protein sequence ID" value="CAD8852102.1"/>
    <property type="molecule type" value="Transcribed_RNA"/>
</dbReference>
<evidence type="ECO:0000256" key="8">
    <source>
        <dbReference type="ARBA" id="ARBA00022777"/>
    </source>
</evidence>
<dbReference type="GO" id="GO:0005524">
    <property type="term" value="F:ATP binding"/>
    <property type="evidence" value="ECO:0007669"/>
    <property type="project" value="UniProtKB-UniRule"/>
</dbReference>
<keyword evidence="2" id="KW-0963">Cytoplasm</keyword>
<reference evidence="16" key="1">
    <citation type="submission" date="2021-01" db="EMBL/GenBank/DDBJ databases">
        <authorList>
            <person name="Corre E."/>
            <person name="Pelletier E."/>
            <person name="Niang G."/>
            <person name="Scheremetjew M."/>
            <person name="Finn R."/>
            <person name="Kale V."/>
            <person name="Holt S."/>
            <person name="Cochrane G."/>
            <person name="Meng A."/>
            <person name="Brown T."/>
            <person name="Cohen L."/>
        </authorList>
    </citation>
    <scope>NUCLEOTIDE SEQUENCE</scope>
</reference>
<evidence type="ECO:0000256" key="10">
    <source>
        <dbReference type="ARBA" id="ARBA00022842"/>
    </source>
</evidence>
<feature type="binding site" evidence="13">
    <location>
        <position position="382"/>
    </location>
    <ligand>
        <name>ATP</name>
        <dbReference type="ChEBI" id="CHEBI:30616"/>
    </ligand>
</feature>
<dbReference type="PANTHER" id="PTHR24353">
    <property type="entry name" value="CYCLIC NUCLEOTIDE-DEPENDENT PROTEIN KINASE"/>
    <property type="match status" value="1"/>
</dbReference>
<dbReference type="Pfam" id="PF00069">
    <property type="entry name" value="Pkinase"/>
    <property type="match status" value="1"/>
</dbReference>
<keyword evidence="8" id="KW-0418">Kinase</keyword>
<dbReference type="CDD" id="cd00038">
    <property type="entry name" value="CAP_ED"/>
    <property type="match status" value="2"/>
</dbReference>
<dbReference type="PROSITE" id="PS00108">
    <property type="entry name" value="PROTEIN_KINASE_ST"/>
    <property type="match status" value="1"/>
</dbReference>
<dbReference type="GO" id="GO:0005952">
    <property type="term" value="C:cAMP-dependent protein kinase complex"/>
    <property type="evidence" value="ECO:0007669"/>
    <property type="project" value="TreeGrafter"/>
</dbReference>
<dbReference type="SMART" id="SM00100">
    <property type="entry name" value="cNMP"/>
    <property type="match status" value="2"/>
</dbReference>
<dbReference type="SUPFAM" id="SSF51206">
    <property type="entry name" value="cAMP-binding domain-like"/>
    <property type="match status" value="3"/>
</dbReference>
<evidence type="ECO:0000256" key="13">
    <source>
        <dbReference type="PROSITE-ProRule" id="PRU10141"/>
    </source>
</evidence>
<dbReference type="GO" id="GO:0046872">
    <property type="term" value="F:metal ion binding"/>
    <property type="evidence" value="ECO:0007669"/>
    <property type="project" value="UniProtKB-KW"/>
</dbReference>
<dbReference type="GO" id="GO:0004691">
    <property type="term" value="F:cAMP-dependent protein kinase activity"/>
    <property type="evidence" value="ECO:0007669"/>
    <property type="project" value="TreeGrafter"/>
</dbReference>
<dbReference type="InterPro" id="IPR014710">
    <property type="entry name" value="RmlC-like_jellyroll"/>
</dbReference>
<dbReference type="GO" id="GO:0030553">
    <property type="term" value="F:cGMP binding"/>
    <property type="evidence" value="ECO:0007669"/>
    <property type="project" value="UniProtKB-KW"/>
</dbReference>
<keyword evidence="5" id="KW-0808">Transferase</keyword>
<dbReference type="InterPro" id="IPR011009">
    <property type="entry name" value="Kinase-like_dom_sf"/>
</dbReference>
<dbReference type="Pfam" id="PF00027">
    <property type="entry name" value="cNMP_binding"/>
    <property type="match status" value="2"/>
</dbReference>
<dbReference type="InterPro" id="IPR008271">
    <property type="entry name" value="Ser/Thr_kinase_AS"/>
</dbReference>
<gene>
    <name evidence="16" type="ORF">NSCI0253_LOCUS26452</name>
</gene>
<evidence type="ECO:0000256" key="2">
    <source>
        <dbReference type="ARBA" id="ARBA00022490"/>
    </source>
</evidence>
<name>A0A7S1AF06_NOCSC</name>
<keyword evidence="10" id="KW-0460">Magnesium</keyword>
<feature type="domain" description="Cyclic nucleotide-binding" evidence="15">
    <location>
        <begin position="1"/>
        <end position="76"/>
    </location>
</feature>
<dbReference type="SUPFAM" id="SSF56112">
    <property type="entry name" value="Protein kinase-like (PK-like)"/>
    <property type="match status" value="1"/>
</dbReference>
<evidence type="ECO:0000256" key="3">
    <source>
        <dbReference type="ARBA" id="ARBA00022527"/>
    </source>
</evidence>
<evidence type="ECO:0000256" key="1">
    <source>
        <dbReference type="ARBA" id="ARBA00001946"/>
    </source>
</evidence>
<keyword evidence="11" id="KW-0142">cGMP-binding</keyword>
<dbReference type="PROSITE" id="PS00888">
    <property type="entry name" value="CNMP_BINDING_1"/>
    <property type="match status" value="1"/>
</dbReference>
<dbReference type="SMART" id="SM00220">
    <property type="entry name" value="S_TKc"/>
    <property type="match status" value="1"/>
</dbReference>
<keyword evidence="4" id="KW-0140">cGMP</keyword>
<protein>
    <recommendedName>
        <fullName evidence="12">cGMP-dependent protein kinase</fullName>
    </recommendedName>
</protein>
<evidence type="ECO:0000259" key="14">
    <source>
        <dbReference type="PROSITE" id="PS50011"/>
    </source>
</evidence>
<dbReference type="Gene3D" id="1.10.510.10">
    <property type="entry name" value="Transferase(Phosphotransferase) domain 1"/>
    <property type="match status" value="1"/>
</dbReference>
<dbReference type="InterPro" id="IPR018490">
    <property type="entry name" value="cNMP-bd_dom_sf"/>
</dbReference>
<dbReference type="Gene3D" id="2.60.120.10">
    <property type="entry name" value="Jelly Rolls"/>
    <property type="match status" value="3"/>
</dbReference>
<dbReference type="AlphaFoldDB" id="A0A7S1AF06"/>
<dbReference type="PROSITE" id="PS00889">
    <property type="entry name" value="CNMP_BINDING_2"/>
    <property type="match status" value="1"/>
</dbReference>
<organism evidence="16">
    <name type="scientific">Noctiluca scintillans</name>
    <name type="common">Sea sparkle</name>
    <name type="synonym">Red tide dinoflagellate</name>
    <dbReference type="NCBI Taxonomy" id="2966"/>
    <lineage>
        <taxon>Eukaryota</taxon>
        <taxon>Sar</taxon>
        <taxon>Alveolata</taxon>
        <taxon>Dinophyceae</taxon>
        <taxon>Noctilucales</taxon>
        <taxon>Noctilucaceae</taxon>
        <taxon>Noctiluca</taxon>
    </lineage>
</organism>
<dbReference type="InterPro" id="IPR017441">
    <property type="entry name" value="Protein_kinase_ATP_BS"/>
</dbReference>
<dbReference type="InterPro" id="IPR000595">
    <property type="entry name" value="cNMP-bd_dom"/>
</dbReference>
<evidence type="ECO:0000256" key="7">
    <source>
        <dbReference type="ARBA" id="ARBA00022741"/>
    </source>
</evidence>
<comment type="cofactor">
    <cofactor evidence="1">
        <name>Mg(2+)</name>
        <dbReference type="ChEBI" id="CHEBI:18420"/>
    </cofactor>
</comment>
<dbReference type="PROSITE" id="PS50042">
    <property type="entry name" value="CNMP_BINDING_3"/>
    <property type="match status" value="2"/>
</dbReference>
<evidence type="ECO:0000256" key="4">
    <source>
        <dbReference type="ARBA" id="ARBA00022535"/>
    </source>
</evidence>
<evidence type="ECO:0000256" key="5">
    <source>
        <dbReference type="ARBA" id="ARBA00022679"/>
    </source>
</evidence>
<keyword evidence="6" id="KW-0479">Metal-binding</keyword>
<dbReference type="InterPro" id="IPR018488">
    <property type="entry name" value="cNMP-bd_CS"/>
</dbReference>
<feature type="domain" description="Protein kinase" evidence="14">
    <location>
        <begin position="353"/>
        <end position="611"/>
    </location>
</feature>
<keyword evidence="3" id="KW-0723">Serine/threonine-protein kinase</keyword>
<evidence type="ECO:0000256" key="11">
    <source>
        <dbReference type="ARBA" id="ARBA00022992"/>
    </source>
</evidence>
<evidence type="ECO:0000256" key="6">
    <source>
        <dbReference type="ARBA" id="ARBA00022723"/>
    </source>
</evidence>
<keyword evidence="9 13" id="KW-0067">ATP-binding</keyword>
<feature type="domain" description="Cyclic nucleotide-binding" evidence="15">
    <location>
        <begin position="230"/>
        <end position="329"/>
    </location>
</feature>